<feature type="transmembrane region" description="Helical" evidence="8">
    <location>
        <begin position="360"/>
        <end position="380"/>
    </location>
</feature>
<feature type="transmembrane region" description="Helical" evidence="8">
    <location>
        <begin position="908"/>
        <end position="933"/>
    </location>
</feature>
<keyword evidence="5 8" id="KW-0812">Transmembrane</keyword>
<dbReference type="InterPro" id="IPR027463">
    <property type="entry name" value="AcrB_DN_DC_subdom"/>
</dbReference>
<dbReference type="Gene3D" id="3.30.70.1320">
    <property type="entry name" value="Multidrug efflux transporter AcrB pore domain like"/>
    <property type="match status" value="1"/>
</dbReference>
<dbReference type="GO" id="GO:0042910">
    <property type="term" value="F:xenobiotic transmembrane transporter activity"/>
    <property type="evidence" value="ECO:0007669"/>
    <property type="project" value="TreeGrafter"/>
</dbReference>
<keyword evidence="6 8" id="KW-1133">Transmembrane helix</keyword>
<feature type="transmembrane region" description="Helical" evidence="8">
    <location>
        <begin position="334"/>
        <end position="353"/>
    </location>
</feature>
<dbReference type="RefSeq" id="WP_100264565.1">
    <property type="nucleotide sequence ID" value="NZ_CP018800.1"/>
</dbReference>
<feature type="transmembrane region" description="Helical" evidence="8">
    <location>
        <begin position="985"/>
        <end position="1011"/>
    </location>
</feature>
<sequence length="1036" mass="114611">MWLSDTSVRRPVLAVVLNLLLVVFGILSFSNLPLREYPDIDPPIVSITTDYRGAAANVVETRITEVIEGRIAGIEGIRSITSKSLDGRSDISVRFNISRDIDDAANDIRDRVSRIMDELPDGADPPDIRKSDADERIIKWMHLTGKDMTTMQVTDYARRYVEDRFASLDGVARVRIGGGKEQAMRIWLDRNRLAAFGLTAGDIEQVLRQENVELPAGVLESEKRDFTVRMQRSYSSVDDFRGLVLRGGNDGYLVRLGDVARVELGVTEERSTLRGNGIRMVGIGIVKQSKANTLSVARLAQAEMQRVNEVLPPHMHMEQSYDSSLFIDNAINEVFKTLLIAVLLVVVVIYLFLGNVRATLVPAVTVPISLISTFAVLYAFGYTINLLTLLALVLAIGLIVDDAIVVVENIHRRMEMGESRLVAAFRGTRQVGFAVIATTAVLAAVFIPITFMEGDIGRLFSEFAITITAAVVFSTFAALTIAPMIASKLLQGRSESGGLSLRIDRSFSRLREFYLHKLNTLLDRPALALLVIAVMLLLAMLLLRQIPQEYSPKEDRGVFYIMIKGPEGASYAYVREHMDEIERRLMPFTETGEFQRLLMRAPGSFGTTANYSDARGIVVLSHWNSGRQPIWYYLEQVKRLTADIPGVRVFSTVRQAFGGGESKPVQFVIGGPTYEELAGWRDILIARASENPGLVALDHDYDETKPQIGLQVRRDRADALGVSVSEINRTLETLMGGRRVTTYIDRGKEYDVLLESEKALKQQPSDITNIRVRSERSGQLIPLASLVEISEFADSSTLNRYNRQRAITLEANLADGYSLGEALEYLEGVVREELPPGATIDYKGPSLDFIDSESSIYLVFALALMVAFLVLAGQFESFLHPLTIMLTVPLAITGALAALWGFGMSLNIYSQIGLIILIGIAAKNGILIVEFINQLRDEGVEFRDAIIEATGKRLRPIIMTALTTAMGAVPLILSSGAGSETRLVIGTVILAGVLVTTFFTLFIVPVIYRLWSSHTSSPRATGRRLEAELVEHEERI</sequence>
<feature type="transmembrane region" description="Helical" evidence="8">
    <location>
        <begin position="431"/>
        <end position="451"/>
    </location>
</feature>
<dbReference type="Gene3D" id="1.20.1640.10">
    <property type="entry name" value="Multidrug efflux transporter AcrB transmembrane domain"/>
    <property type="match status" value="2"/>
</dbReference>
<keyword evidence="3" id="KW-1003">Cell membrane</keyword>
<name>A0A2K8L7Y6_9PROT</name>
<dbReference type="PRINTS" id="PR00702">
    <property type="entry name" value="ACRIFLAVINRP"/>
</dbReference>
<comment type="subcellular location">
    <subcellularLocation>
        <location evidence="1">Cell inner membrane</location>
        <topology evidence="1">Multi-pass membrane protein</topology>
    </subcellularLocation>
</comment>
<evidence type="ECO:0000256" key="5">
    <source>
        <dbReference type="ARBA" id="ARBA00022692"/>
    </source>
</evidence>
<evidence type="ECO:0000256" key="2">
    <source>
        <dbReference type="ARBA" id="ARBA00022448"/>
    </source>
</evidence>
<dbReference type="EMBL" id="CP018800">
    <property type="protein sequence ID" value="ATX81044.1"/>
    <property type="molecule type" value="Genomic_DNA"/>
</dbReference>
<feature type="transmembrane region" description="Helical" evidence="8">
    <location>
        <begin position="463"/>
        <end position="486"/>
    </location>
</feature>
<feature type="transmembrane region" description="Helical" evidence="8">
    <location>
        <begin position="882"/>
        <end position="902"/>
    </location>
</feature>
<keyword evidence="2" id="KW-0813">Transport</keyword>
<feature type="transmembrane region" description="Helical" evidence="8">
    <location>
        <begin position="386"/>
        <end position="410"/>
    </location>
</feature>
<feature type="transmembrane region" description="Helical" evidence="8">
    <location>
        <begin position="954"/>
        <end position="973"/>
    </location>
</feature>
<dbReference type="PANTHER" id="PTHR32063">
    <property type="match status" value="1"/>
</dbReference>
<protein>
    <submittedName>
        <fullName evidence="9">Multidrug efflux pump</fullName>
    </submittedName>
</protein>
<dbReference type="Proteomes" id="UP000231637">
    <property type="component" value="Chromosome"/>
</dbReference>
<evidence type="ECO:0000256" key="1">
    <source>
        <dbReference type="ARBA" id="ARBA00004429"/>
    </source>
</evidence>
<dbReference type="Gene3D" id="3.30.70.1430">
    <property type="entry name" value="Multidrug efflux transporter AcrB pore domain"/>
    <property type="match status" value="2"/>
</dbReference>
<feature type="transmembrane region" description="Helical" evidence="8">
    <location>
        <begin position="12"/>
        <end position="32"/>
    </location>
</feature>
<dbReference type="GO" id="GO:0005886">
    <property type="term" value="C:plasma membrane"/>
    <property type="evidence" value="ECO:0007669"/>
    <property type="project" value="UniProtKB-SubCell"/>
</dbReference>
<evidence type="ECO:0000256" key="7">
    <source>
        <dbReference type="ARBA" id="ARBA00023136"/>
    </source>
</evidence>
<keyword evidence="4" id="KW-0997">Cell inner membrane</keyword>
<dbReference type="Pfam" id="PF00873">
    <property type="entry name" value="ACR_tran"/>
    <property type="match status" value="1"/>
</dbReference>
<feature type="transmembrane region" description="Helical" evidence="8">
    <location>
        <begin position="526"/>
        <end position="543"/>
    </location>
</feature>
<organism evidence="9 10">
    <name type="scientific">Mariprofundus ferrinatatus</name>
    <dbReference type="NCBI Taxonomy" id="1921087"/>
    <lineage>
        <taxon>Bacteria</taxon>
        <taxon>Pseudomonadati</taxon>
        <taxon>Pseudomonadota</taxon>
        <taxon>Candidatius Mariprofundia</taxon>
        <taxon>Mariprofundales</taxon>
        <taxon>Mariprofundaceae</taxon>
        <taxon>Mariprofundus</taxon>
    </lineage>
</organism>
<evidence type="ECO:0000256" key="3">
    <source>
        <dbReference type="ARBA" id="ARBA00022475"/>
    </source>
</evidence>
<dbReference type="AlphaFoldDB" id="A0A2K8L7Y6"/>
<reference evidence="9 10" key="1">
    <citation type="submission" date="2016-12" db="EMBL/GenBank/DDBJ databases">
        <title>Isolation and genomic insights into novel planktonic Zetaproteobacteria from stratified waters of the Chesapeake Bay.</title>
        <authorList>
            <person name="McAllister S.M."/>
            <person name="Kato S."/>
            <person name="Chan C.S."/>
            <person name="Chiu B.K."/>
            <person name="Field E.K."/>
        </authorList>
    </citation>
    <scope>NUCLEOTIDE SEQUENCE [LARGE SCALE GENOMIC DNA]</scope>
    <source>
        <strain evidence="9 10">CP-8</strain>
    </source>
</reference>
<keyword evidence="10" id="KW-1185">Reference proteome</keyword>
<accession>A0A2K8L7Y6</accession>
<evidence type="ECO:0000256" key="6">
    <source>
        <dbReference type="ARBA" id="ARBA00022989"/>
    </source>
</evidence>
<dbReference type="SUPFAM" id="SSF82714">
    <property type="entry name" value="Multidrug efflux transporter AcrB TolC docking domain, DN and DC subdomains"/>
    <property type="match status" value="2"/>
</dbReference>
<dbReference type="FunFam" id="1.20.1640.10:FF:000001">
    <property type="entry name" value="Efflux pump membrane transporter"/>
    <property type="match status" value="1"/>
</dbReference>
<feature type="transmembrane region" description="Helical" evidence="8">
    <location>
        <begin position="856"/>
        <end position="875"/>
    </location>
</feature>
<evidence type="ECO:0000313" key="10">
    <source>
        <dbReference type="Proteomes" id="UP000231637"/>
    </source>
</evidence>
<dbReference type="PANTHER" id="PTHR32063:SF14">
    <property type="entry name" value="BLL4319 PROTEIN"/>
    <property type="match status" value="1"/>
</dbReference>
<dbReference type="InterPro" id="IPR001036">
    <property type="entry name" value="Acrflvin-R"/>
</dbReference>
<dbReference type="SUPFAM" id="SSF82866">
    <property type="entry name" value="Multidrug efflux transporter AcrB transmembrane domain"/>
    <property type="match status" value="2"/>
</dbReference>
<evidence type="ECO:0000256" key="4">
    <source>
        <dbReference type="ARBA" id="ARBA00022519"/>
    </source>
</evidence>
<dbReference type="OrthoDB" id="9807350at2"/>
<proteinExistence type="predicted"/>
<dbReference type="SUPFAM" id="SSF82693">
    <property type="entry name" value="Multidrug efflux transporter AcrB pore domain, PN1, PN2, PC1 and PC2 subdomains"/>
    <property type="match status" value="3"/>
</dbReference>
<dbReference type="KEGG" id="mfn:Ga0123462_0166"/>
<keyword evidence="7 8" id="KW-0472">Membrane</keyword>
<evidence type="ECO:0000313" key="9">
    <source>
        <dbReference type="EMBL" id="ATX81044.1"/>
    </source>
</evidence>
<dbReference type="Gene3D" id="3.30.70.1440">
    <property type="entry name" value="Multidrug efflux transporter AcrB pore domain"/>
    <property type="match status" value="1"/>
</dbReference>
<dbReference type="Gene3D" id="3.30.2090.10">
    <property type="entry name" value="Multidrug efflux transporter AcrB TolC docking domain, DN and DC subdomains"/>
    <property type="match status" value="2"/>
</dbReference>
<evidence type="ECO:0000256" key="8">
    <source>
        <dbReference type="SAM" id="Phobius"/>
    </source>
</evidence>
<gene>
    <name evidence="9" type="ORF">Ga0123462_0166</name>
</gene>